<dbReference type="EC" id="2.1.1.193" evidence="10"/>
<dbReference type="NCBIfam" id="TIGR00046">
    <property type="entry name" value="RsmE family RNA methyltransferase"/>
    <property type="match status" value="1"/>
</dbReference>
<dbReference type="Proteomes" id="UP000030101">
    <property type="component" value="Unassembled WGS sequence"/>
</dbReference>
<organism evidence="13 14">
    <name type="scientific">Porphyromonas canoris</name>
    <dbReference type="NCBI Taxonomy" id="36875"/>
    <lineage>
        <taxon>Bacteria</taxon>
        <taxon>Pseudomonadati</taxon>
        <taxon>Bacteroidota</taxon>
        <taxon>Bacteroidia</taxon>
        <taxon>Bacteroidales</taxon>
        <taxon>Porphyromonadaceae</taxon>
        <taxon>Porphyromonas</taxon>
    </lineage>
</organism>
<dbReference type="InterPro" id="IPR046887">
    <property type="entry name" value="RsmE_PUA-like"/>
</dbReference>
<dbReference type="InterPro" id="IPR015947">
    <property type="entry name" value="PUA-like_sf"/>
</dbReference>
<evidence type="ECO:0000256" key="6">
    <source>
        <dbReference type="ARBA" id="ARBA00022679"/>
    </source>
</evidence>
<dbReference type="InterPro" id="IPR046886">
    <property type="entry name" value="RsmE_MTase_dom"/>
</dbReference>
<dbReference type="Pfam" id="PF20260">
    <property type="entry name" value="PUA_4"/>
    <property type="match status" value="1"/>
</dbReference>
<reference evidence="13 14" key="1">
    <citation type="submission" date="2014-08" db="EMBL/GenBank/DDBJ databases">
        <title>Porphyromonas canoris strain:OH2762 Genome sequencing.</title>
        <authorList>
            <person name="Wallis C."/>
            <person name="Deusch O."/>
            <person name="O'Flynn C."/>
            <person name="Davis I."/>
            <person name="Jospin G."/>
            <person name="Darling A.E."/>
            <person name="Coil D.A."/>
            <person name="Alexiev A."/>
            <person name="Horsfall A."/>
            <person name="Kirkwood N."/>
            <person name="Harris S."/>
            <person name="Eisen J.A."/>
        </authorList>
    </citation>
    <scope>NUCLEOTIDE SEQUENCE [LARGE SCALE GENOMIC DNA]</scope>
    <source>
        <strain evidence="14">COT-108 OH2762</strain>
    </source>
</reference>
<comment type="similarity">
    <text evidence="2 10">Belongs to the RNA methyltransferase RsmE family.</text>
</comment>
<comment type="caution">
    <text evidence="13">The sequence shown here is derived from an EMBL/GenBank/DDBJ whole genome shotgun (WGS) entry which is preliminary data.</text>
</comment>
<keyword evidence="7 10" id="KW-0949">S-adenosyl-L-methionine</keyword>
<evidence type="ECO:0000256" key="10">
    <source>
        <dbReference type="PIRNR" id="PIRNR015601"/>
    </source>
</evidence>
<dbReference type="PANTHER" id="PTHR30027:SF3">
    <property type="entry name" value="16S RRNA (URACIL(1498)-N(3))-METHYLTRANSFERASE"/>
    <property type="match status" value="1"/>
</dbReference>
<evidence type="ECO:0000256" key="4">
    <source>
        <dbReference type="ARBA" id="ARBA00022552"/>
    </source>
</evidence>
<dbReference type="SUPFAM" id="SSF75217">
    <property type="entry name" value="alpha/beta knot"/>
    <property type="match status" value="1"/>
</dbReference>
<evidence type="ECO:0000256" key="9">
    <source>
        <dbReference type="ARBA" id="ARBA00047944"/>
    </source>
</evidence>
<keyword evidence="5 10" id="KW-0489">Methyltransferase</keyword>
<feature type="domain" description="Ribosomal RNA small subunit methyltransferase E PUA-like" evidence="12">
    <location>
        <begin position="23"/>
        <end position="66"/>
    </location>
</feature>
<dbReference type="Gene3D" id="3.40.1280.10">
    <property type="match status" value="1"/>
</dbReference>
<evidence type="ECO:0000313" key="13">
    <source>
        <dbReference type="EMBL" id="KGN93437.1"/>
    </source>
</evidence>
<dbReference type="InterPro" id="IPR029026">
    <property type="entry name" value="tRNA_m1G_MTases_N"/>
</dbReference>
<name>A0ABR4XMY4_9PORP</name>
<keyword evidence="6 10" id="KW-0808">Transferase</keyword>
<dbReference type="PIRSF" id="PIRSF015601">
    <property type="entry name" value="MTase_slr0722"/>
    <property type="match status" value="1"/>
</dbReference>
<dbReference type="PANTHER" id="PTHR30027">
    <property type="entry name" value="RIBOSOMAL RNA SMALL SUBUNIT METHYLTRANSFERASE E"/>
    <property type="match status" value="1"/>
</dbReference>
<dbReference type="Gene3D" id="2.40.240.20">
    <property type="entry name" value="Hypothetical PUA domain-like, domain 1"/>
    <property type="match status" value="1"/>
</dbReference>
<gene>
    <name evidence="13" type="ORF">HQ43_02045</name>
</gene>
<proteinExistence type="inferred from homology"/>
<evidence type="ECO:0000256" key="7">
    <source>
        <dbReference type="ARBA" id="ARBA00022691"/>
    </source>
</evidence>
<comment type="subcellular location">
    <subcellularLocation>
        <location evidence="1 10">Cytoplasm</location>
    </subcellularLocation>
</comment>
<evidence type="ECO:0000256" key="3">
    <source>
        <dbReference type="ARBA" id="ARBA00022490"/>
    </source>
</evidence>
<evidence type="ECO:0000256" key="2">
    <source>
        <dbReference type="ARBA" id="ARBA00005528"/>
    </source>
</evidence>
<evidence type="ECO:0000313" key="14">
    <source>
        <dbReference type="Proteomes" id="UP000030101"/>
    </source>
</evidence>
<dbReference type="EMBL" id="JQZV01000003">
    <property type="protein sequence ID" value="KGN93437.1"/>
    <property type="molecule type" value="Genomic_DNA"/>
</dbReference>
<accession>A0ABR4XMY4</accession>
<dbReference type="InterPro" id="IPR006700">
    <property type="entry name" value="RsmE"/>
</dbReference>
<evidence type="ECO:0000256" key="1">
    <source>
        <dbReference type="ARBA" id="ARBA00004496"/>
    </source>
</evidence>
<evidence type="ECO:0000256" key="8">
    <source>
        <dbReference type="ARBA" id="ARBA00025699"/>
    </source>
</evidence>
<dbReference type="Pfam" id="PF04452">
    <property type="entry name" value="Methyltrans_RNA"/>
    <property type="match status" value="1"/>
</dbReference>
<keyword evidence="3 10" id="KW-0963">Cytoplasm</keyword>
<dbReference type="InterPro" id="IPR029028">
    <property type="entry name" value="Alpha/beta_knot_MTases"/>
</dbReference>
<evidence type="ECO:0000259" key="12">
    <source>
        <dbReference type="Pfam" id="PF20260"/>
    </source>
</evidence>
<sequence length="243" mass="27009">MIFNELPSFYCPDVELSPVLSLEESAHAVKVLRLQSGARCNVLDGKGKMYACTLAEADPKAAIVSVDSVIQEIERGEISKCVVCMAPTKNRDRTEWFIEKAVELGVSDIILLHCDRSEREKVSVERLEKIMVSAMKQSRHLFLPSLSVGLSVEEVCRKWKGIEQKFIAYCAETFPKKDLASTMTAGSDSIIMIGPEGDFTDTEVQKAVDSGYIPVSLGTYRLRTETAALYALASFRCINDRKQ</sequence>
<dbReference type="CDD" id="cd18084">
    <property type="entry name" value="RsmE-like"/>
    <property type="match status" value="1"/>
</dbReference>
<evidence type="ECO:0000259" key="11">
    <source>
        <dbReference type="Pfam" id="PF04452"/>
    </source>
</evidence>
<comment type="catalytic activity">
    <reaction evidence="9 10">
        <text>uridine(1498) in 16S rRNA + S-adenosyl-L-methionine = N(3)-methyluridine(1498) in 16S rRNA + S-adenosyl-L-homocysteine + H(+)</text>
        <dbReference type="Rhea" id="RHEA:42920"/>
        <dbReference type="Rhea" id="RHEA-COMP:10283"/>
        <dbReference type="Rhea" id="RHEA-COMP:10284"/>
        <dbReference type="ChEBI" id="CHEBI:15378"/>
        <dbReference type="ChEBI" id="CHEBI:57856"/>
        <dbReference type="ChEBI" id="CHEBI:59789"/>
        <dbReference type="ChEBI" id="CHEBI:65315"/>
        <dbReference type="ChEBI" id="CHEBI:74502"/>
        <dbReference type="EC" id="2.1.1.193"/>
    </reaction>
</comment>
<feature type="domain" description="Ribosomal RNA small subunit methyltransferase E methyltransferase" evidence="11">
    <location>
        <begin position="80"/>
        <end position="234"/>
    </location>
</feature>
<dbReference type="SUPFAM" id="SSF88697">
    <property type="entry name" value="PUA domain-like"/>
    <property type="match status" value="1"/>
</dbReference>
<protein>
    <recommendedName>
        <fullName evidence="10">Ribosomal RNA small subunit methyltransferase E</fullName>
        <ecNumber evidence="10">2.1.1.193</ecNumber>
    </recommendedName>
</protein>
<comment type="function">
    <text evidence="8 10">Specifically methylates the N3 position of the uracil ring of uridine 1498 (m3U1498) in 16S rRNA. Acts on the fully assembled 30S ribosomal subunit.</text>
</comment>
<keyword evidence="14" id="KW-1185">Reference proteome</keyword>
<evidence type="ECO:0000256" key="5">
    <source>
        <dbReference type="ARBA" id="ARBA00022603"/>
    </source>
</evidence>
<keyword evidence="4 10" id="KW-0698">rRNA processing</keyword>